<keyword evidence="8" id="KW-1185">Reference proteome</keyword>
<dbReference type="Pfam" id="PF00560">
    <property type="entry name" value="LRR_1"/>
    <property type="match status" value="1"/>
</dbReference>
<evidence type="ECO:0000313" key="8">
    <source>
        <dbReference type="Proteomes" id="UP000283530"/>
    </source>
</evidence>
<feature type="region of interest" description="Disordered" evidence="5">
    <location>
        <begin position="415"/>
        <end position="438"/>
    </location>
</feature>
<evidence type="ECO:0000256" key="2">
    <source>
        <dbReference type="ARBA" id="ARBA00022525"/>
    </source>
</evidence>
<dbReference type="GO" id="GO:0005576">
    <property type="term" value="C:extracellular region"/>
    <property type="evidence" value="ECO:0007669"/>
    <property type="project" value="UniProtKB-SubCell"/>
</dbReference>
<comment type="caution">
    <text evidence="7">The sequence shown here is derived from an EMBL/GenBank/DDBJ whole genome shotgun (WGS) entry which is preliminary data.</text>
</comment>
<dbReference type="PANTHER" id="PTHR32093">
    <property type="entry name" value="LEUCINE-RICH REPEAT EXTENSIN-LIKE PROTEIN 3-RELATED"/>
    <property type="match status" value="1"/>
</dbReference>
<dbReference type="EMBL" id="QPKB01000002">
    <property type="protein sequence ID" value="RWR77584.1"/>
    <property type="molecule type" value="Genomic_DNA"/>
</dbReference>
<dbReference type="InterPro" id="IPR051582">
    <property type="entry name" value="LRR_extensin-like_regulator"/>
</dbReference>
<dbReference type="STRING" id="337451.A0A3S3MD51"/>
<dbReference type="AlphaFoldDB" id="A0A3S3MD51"/>
<dbReference type="InterPro" id="IPR001611">
    <property type="entry name" value="Leu-rich_rpt"/>
</dbReference>
<evidence type="ECO:0000256" key="5">
    <source>
        <dbReference type="SAM" id="MobiDB-lite"/>
    </source>
</evidence>
<keyword evidence="7" id="KW-0418">Kinase</keyword>
<organism evidence="7 8">
    <name type="scientific">Cinnamomum micranthum f. kanehirae</name>
    <dbReference type="NCBI Taxonomy" id="337451"/>
    <lineage>
        <taxon>Eukaryota</taxon>
        <taxon>Viridiplantae</taxon>
        <taxon>Streptophyta</taxon>
        <taxon>Embryophyta</taxon>
        <taxon>Tracheophyta</taxon>
        <taxon>Spermatophyta</taxon>
        <taxon>Magnoliopsida</taxon>
        <taxon>Magnoliidae</taxon>
        <taxon>Laurales</taxon>
        <taxon>Lauraceae</taxon>
        <taxon>Cinnamomum</taxon>
    </lineage>
</organism>
<accession>A0A3S3MD51</accession>
<dbReference type="Proteomes" id="UP000283530">
    <property type="component" value="Unassembled WGS sequence"/>
</dbReference>
<dbReference type="InterPro" id="IPR032675">
    <property type="entry name" value="LRR_dom_sf"/>
</dbReference>
<keyword evidence="7" id="KW-0808">Transferase</keyword>
<dbReference type="PANTHER" id="PTHR32093:SF128">
    <property type="entry name" value="LEUCINE-RICH REPEAT-CONTAINING N-TERMINAL PLANT-TYPE DOMAIN-CONTAINING PROTEIN"/>
    <property type="match status" value="1"/>
</dbReference>
<evidence type="ECO:0000256" key="4">
    <source>
        <dbReference type="ARBA" id="ARBA00022737"/>
    </source>
</evidence>
<gene>
    <name evidence="7" type="ORF">CKAN_00607900</name>
</gene>
<name>A0A3S3MD51_9MAGN</name>
<keyword evidence="3 6" id="KW-0732">Signal</keyword>
<evidence type="ECO:0000256" key="1">
    <source>
        <dbReference type="ARBA" id="ARBA00004613"/>
    </source>
</evidence>
<dbReference type="Gene3D" id="3.80.10.10">
    <property type="entry name" value="Ribonuclease Inhibitor"/>
    <property type="match status" value="1"/>
</dbReference>
<sequence>MYKAPSLSTKFQILSLLFLLSNPPKTTSSHTPPHLTPNVNPLHQNESYILPPQAPPPLPSLIPSDFIDIKVYLAYQVIQQFKSNITSDPLGITQTWVGPDVCTTYKGFYCANPPYNTSATTLAAIDFNGYGLGAPSITDFLAQLPDLAFFHANSNKFRGTISASAVSNLSFLYELDVSNNLMSGPFPAAVLSISNLNFLDLRFNSFSGSIPPQLFTLKLEELFINDNDFTQPLPVNLWKSPVNYITLANNRFVGGIPCGVGSAAETLVEVLLLNNELTGCLPYEVGLLGIATVFDAGNNRLTGPIPESMGCMGRVEQLNLAGNHLYGHVPESVCRIGSLVNLSLSDNYFTSVGPTCMQLIEKGVMDDRKNCIRGRPMQRSPAECIEFFLKKKYHCPLSFYYYYYSPCHHSHYSRSHARARPPPPPPSPSYSALNRHRL</sequence>
<dbReference type="GO" id="GO:0016301">
    <property type="term" value="F:kinase activity"/>
    <property type="evidence" value="ECO:0007669"/>
    <property type="project" value="UniProtKB-KW"/>
</dbReference>
<dbReference type="OrthoDB" id="676979at2759"/>
<feature type="signal peptide" evidence="6">
    <location>
        <begin position="1"/>
        <end position="28"/>
    </location>
</feature>
<keyword evidence="2" id="KW-0964">Secreted</keyword>
<evidence type="ECO:0000256" key="3">
    <source>
        <dbReference type="ARBA" id="ARBA00022729"/>
    </source>
</evidence>
<proteinExistence type="predicted"/>
<feature type="chain" id="PRO_5018658533" evidence="6">
    <location>
        <begin position="29"/>
        <end position="438"/>
    </location>
</feature>
<evidence type="ECO:0000256" key="6">
    <source>
        <dbReference type="SAM" id="SignalP"/>
    </source>
</evidence>
<comment type="subcellular location">
    <subcellularLocation>
        <location evidence="1">Secreted</location>
    </subcellularLocation>
</comment>
<evidence type="ECO:0000313" key="7">
    <source>
        <dbReference type="EMBL" id="RWR77584.1"/>
    </source>
</evidence>
<dbReference type="SUPFAM" id="SSF52058">
    <property type="entry name" value="L domain-like"/>
    <property type="match status" value="1"/>
</dbReference>
<keyword evidence="4" id="KW-0677">Repeat</keyword>
<protein>
    <submittedName>
        <fullName evidence="7">Putative serine-threonine protein kinase, plant-type</fullName>
    </submittedName>
</protein>
<reference evidence="7 8" key="1">
    <citation type="journal article" date="2019" name="Nat. Plants">
        <title>Stout camphor tree genome fills gaps in understanding of flowering plant genome evolution.</title>
        <authorList>
            <person name="Chaw S.M."/>
            <person name="Liu Y.C."/>
            <person name="Wu Y.W."/>
            <person name="Wang H.Y."/>
            <person name="Lin C.I."/>
            <person name="Wu C.S."/>
            <person name="Ke H.M."/>
            <person name="Chang L.Y."/>
            <person name="Hsu C.Y."/>
            <person name="Yang H.T."/>
            <person name="Sudianto E."/>
            <person name="Hsu M.H."/>
            <person name="Wu K.P."/>
            <person name="Wang L.N."/>
            <person name="Leebens-Mack J.H."/>
            <person name="Tsai I.J."/>
        </authorList>
    </citation>
    <scope>NUCLEOTIDE SEQUENCE [LARGE SCALE GENOMIC DNA]</scope>
    <source>
        <strain evidence="8">cv. Chaw 1501</strain>
        <tissue evidence="7">Young leaves</tissue>
    </source>
</reference>